<keyword evidence="7" id="KW-1185">Reference proteome</keyword>
<evidence type="ECO:0000256" key="4">
    <source>
        <dbReference type="ARBA" id="ARBA00033164"/>
    </source>
</evidence>
<comment type="similarity">
    <text evidence="2">Belongs to the pseudouridine synthase RluA family.</text>
</comment>
<dbReference type="EMBL" id="CP117884">
    <property type="protein sequence ID" value="WDF83520.1"/>
    <property type="molecule type" value="Genomic_DNA"/>
</dbReference>
<dbReference type="Gene3D" id="3.30.2350.10">
    <property type="entry name" value="Pseudouridine synthase"/>
    <property type="match status" value="1"/>
</dbReference>
<dbReference type="CDD" id="cd02869">
    <property type="entry name" value="PseudoU_synth_RluA_like"/>
    <property type="match status" value="1"/>
</dbReference>
<reference evidence="6 7" key="1">
    <citation type="submission" date="2023-02" db="EMBL/GenBank/DDBJ databases">
        <title>Genome sequence of Lacticaseibacillus sp. KACC 23028.</title>
        <authorList>
            <person name="Kim S."/>
            <person name="Heo J."/>
            <person name="Kwon S.-W."/>
        </authorList>
    </citation>
    <scope>NUCLEOTIDE SEQUENCE [LARGE SCALE GENOMIC DNA]</scope>
    <source>
        <strain evidence="6 7">KACC 23028</strain>
    </source>
</reference>
<dbReference type="InterPro" id="IPR006145">
    <property type="entry name" value="PsdUridine_synth_RsuA/RluA"/>
</dbReference>
<name>A0ABY7WTN9_9LACO</name>
<accession>A0ABY7WTN9</accession>
<evidence type="ECO:0000256" key="1">
    <source>
        <dbReference type="ARBA" id="ARBA00000073"/>
    </source>
</evidence>
<evidence type="ECO:0000256" key="2">
    <source>
        <dbReference type="ARBA" id="ARBA00010876"/>
    </source>
</evidence>
<dbReference type="PANTHER" id="PTHR21600">
    <property type="entry name" value="MITOCHONDRIAL RNA PSEUDOURIDINE SYNTHASE"/>
    <property type="match status" value="1"/>
</dbReference>
<protein>
    <recommendedName>
        <fullName evidence="3">RNA pseudouridylate synthase</fullName>
    </recommendedName>
    <alternativeName>
        <fullName evidence="4">RNA-uridine isomerase</fullName>
    </alternativeName>
</protein>
<dbReference type="InterPro" id="IPR050188">
    <property type="entry name" value="RluA_PseudoU_synthase"/>
</dbReference>
<feature type="domain" description="Pseudouridine synthase RsuA/RluA-like" evidence="5">
    <location>
        <begin position="85"/>
        <end position="230"/>
    </location>
</feature>
<evidence type="ECO:0000313" key="7">
    <source>
        <dbReference type="Proteomes" id="UP001220377"/>
    </source>
</evidence>
<dbReference type="InterPro" id="IPR020103">
    <property type="entry name" value="PsdUridine_synth_cat_dom_sf"/>
</dbReference>
<evidence type="ECO:0000256" key="3">
    <source>
        <dbReference type="ARBA" id="ARBA00031870"/>
    </source>
</evidence>
<proteinExistence type="inferred from homology"/>
<organism evidence="6 7">
    <name type="scientific">Lacticaseibacillus pabuli</name>
    <dbReference type="NCBI Taxonomy" id="3025672"/>
    <lineage>
        <taxon>Bacteria</taxon>
        <taxon>Bacillati</taxon>
        <taxon>Bacillota</taxon>
        <taxon>Bacilli</taxon>
        <taxon>Lactobacillales</taxon>
        <taxon>Lactobacillaceae</taxon>
        <taxon>Lacticaseibacillus</taxon>
    </lineage>
</organism>
<dbReference type="SUPFAM" id="SSF55120">
    <property type="entry name" value="Pseudouridine synthase"/>
    <property type="match status" value="1"/>
</dbReference>
<evidence type="ECO:0000259" key="5">
    <source>
        <dbReference type="Pfam" id="PF00849"/>
    </source>
</evidence>
<gene>
    <name evidence="6" type="ORF">PQ472_04605</name>
</gene>
<evidence type="ECO:0000313" key="6">
    <source>
        <dbReference type="EMBL" id="WDF83520.1"/>
    </source>
</evidence>
<sequence>MTDFHKVISTHQAAASLRALMQAWRIPRHYQGELRQKRQITVNGQYQSVAAPVARGSRVDLSFSAAGTDYVRSPTPIRVVFENDDFLIVDKPAGIKTHPNKASETDTMVNRVAGYLQADVYITHRLDMETQGLMIFAKDPLTQAIINRELATRVMHRFYQADVAPGIPARGTIDAPIGHADDDVRKREVRADGLPARTHYTRMAQQPGFDTVHVVLDTGRTHQIRVHMAHIGHPIIGDPLYGGAPADHLHLTAYEIKLIMPFSATERTFTR</sequence>
<dbReference type="Proteomes" id="UP001220377">
    <property type="component" value="Chromosome"/>
</dbReference>
<dbReference type="Pfam" id="PF00849">
    <property type="entry name" value="PseudoU_synth_2"/>
    <property type="match status" value="1"/>
</dbReference>
<dbReference type="RefSeq" id="WP_274261714.1">
    <property type="nucleotide sequence ID" value="NZ_CP117884.1"/>
</dbReference>
<comment type="catalytic activity">
    <reaction evidence="1">
        <text>a uridine in RNA = a pseudouridine in RNA</text>
        <dbReference type="Rhea" id="RHEA:48348"/>
        <dbReference type="Rhea" id="RHEA-COMP:12068"/>
        <dbReference type="Rhea" id="RHEA-COMP:12069"/>
        <dbReference type="ChEBI" id="CHEBI:65314"/>
        <dbReference type="ChEBI" id="CHEBI:65315"/>
    </reaction>
</comment>
<dbReference type="PANTHER" id="PTHR21600:SF87">
    <property type="entry name" value="RNA PSEUDOURIDYLATE SYNTHASE DOMAIN-CONTAINING PROTEIN 1"/>
    <property type="match status" value="1"/>
</dbReference>